<evidence type="ECO:0000256" key="1">
    <source>
        <dbReference type="SAM" id="Phobius"/>
    </source>
</evidence>
<organism evidence="2 3">
    <name type="scientific">Luteimonas cucumeris</name>
    <dbReference type="NCBI Taxonomy" id="985012"/>
    <lineage>
        <taxon>Bacteria</taxon>
        <taxon>Pseudomonadati</taxon>
        <taxon>Pseudomonadota</taxon>
        <taxon>Gammaproteobacteria</taxon>
        <taxon>Lysobacterales</taxon>
        <taxon>Lysobacteraceae</taxon>
        <taxon>Luteimonas</taxon>
    </lineage>
</organism>
<reference evidence="2 3" key="1">
    <citation type="journal article" date="2015" name="Stand. Genomic Sci.">
        <title>Genomic Encyclopedia of Bacterial and Archaeal Type Strains, Phase III: the genomes of soil and plant-associated and newly described type strains.</title>
        <authorList>
            <person name="Whitman W.B."/>
            <person name="Woyke T."/>
            <person name="Klenk H.P."/>
            <person name="Zhou Y."/>
            <person name="Lilburn T.G."/>
            <person name="Beck B.J."/>
            <person name="De Vos P."/>
            <person name="Vandamme P."/>
            <person name="Eisen J.A."/>
            <person name="Garrity G."/>
            <person name="Hugenholtz P."/>
            <person name="Kyrpides N.C."/>
        </authorList>
    </citation>
    <scope>NUCLEOTIDE SEQUENCE [LARGE SCALE GENOMIC DNA]</scope>
    <source>
        <strain evidence="2 3">CGMCC 1.10821</strain>
    </source>
</reference>
<protein>
    <submittedName>
        <fullName evidence="2">Uncharacterized protein</fullName>
    </submittedName>
</protein>
<name>A0A562LBH0_9GAMM</name>
<evidence type="ECO:0000313" key="3">
    <source>
        <dbReference type="Proteomes" id="UP000315167"/>
    </source>
</evidence>
<keyword evidence="3" id="KW-1185">Reference proteome</keyword>
<sequence>MDAFLEMMHRFWSDLIARSDGPMTFRFFLQPIMAFLMALRDGIKDAKTGRTPYFWTIAHSDTAGRRAAWREGFSAVARILVLGVIMDVIYQYKMYSQGRQEFPFYPSEALVIVLLLAFVPYLLLRGPVARVAKWWLGRKQKTN</sequence>
<feature type="transmembrane region" description="Helical" evidence="1">
    <location>
        <begin position="104"/>
        <end position="124"/>
    </location>
</feature>
<proteinExistence type="predicted"/>
<evidence type="ECO:0000313" key="2">
    <source>
        <dbReference type="EMBL" id="TWI04970.1"/>
    </source>
</evidence>
<dbReference type="EMBL" id="VLKN01000002">
    <property type="protein sequence ID" value="TWI04970.1"/>
    <property type="molecule type" value="Genomic_DNA"/>
</dbReference>
<comment type="caution">
    <text evidence="2">The sequence shown here is derived from an EMBL/GenBank/DDBJ whole genome shotgun (WGS) entry which is preliminary data.</text>
</comment>
<dbReference type="OrthoDB" id="5519326at2"/>
<dbReference type="Proteomes" id="UP000315167">
    <property type="component" value="Unassembled WGS sequence"/>
</dbReference>
<keyword evidence="1" id="KW-1133">Transmembrane helix</keyword>
<dbReference type="AlphaFoldDB" id="A0A562LBH0"/>
<accession>A0A562LBH0</accession>
<gene>
    <name evidence="2" type="ORF">IP90_01112</name>
</gene>
<keyword evidence="1" id="KW-0472">Membrane</keyword>
<feature type="transmembrane region" description="Helical" evidence="1">
    <location>
        <begin position="75"/>
        <end position="92"/>
    </location>
</feature>
<keyword evidence="1" id="KW-0812">Transmembrane</keyword>